<comment type="caution">
    <text evidence="3">The sequence shown here is derived from an EMBL/GenBank/DDBJ whole genome shotgun (WGS) entry which is preliminary data.</text>
</comment>
<feature type="compositionally biased region" description="Polar residues" evidence="1">
    <location>
        <begin position="1"/>
        <end position="14"/>
    </location>
</feature>
<name>A0A7C1XEQ7_THERO</name>
<feature type="transmembrane region" description="Helical" evidence="2">
    <location>
        <begin position="37"/>
        <end position="63"/>
    </location>
</feature>
<protein>
    <submittedName>
        <fullName evidence="3">Uncharacterized protein</fullName>
    </submittedName>
</protein>
<keyword evidence="2" id="KW-0472">Membrane</keyword>
<accession>A0A7C1XEQ7</accession>
<dbReference type="EMBL" id="DSJL01000001">
    <property type="protein sequence ID" value="HEF64051.1"/>
    <property type="molecule type" value="Genomic_DNA"/>
</dbReference>
<reference evidence="3" key="1">
    <citation type="journal article" date="2020" name="mSystems">
        <title>Genome- and Community-Level Interaction Insights into Carbon Utilization and Element Cycling Functions of Hydrothermarchaeota in Hydrothermal Sediment.</title>
        <authorList>
            <person name="Zhou Z."/>
            <person name="Liu Y."/>
            <person name="Xu W."/>
            <person name="Pan J."/>
            <person name="Luo Z.H."/>
            <person name="Li M."/>
        </authorList>
    </citation>
    <scope>NUCLEOTIDE SEQUENCE [LARGE SCALE GENOMIC DNA]</scope>
    <source>
        <strain evidence="3">SpSt-222</strain>
    </source>
</reference>
<feature type="compositionally biased region" description="Low complexity" evidence="1">
    <location>
        <begin position="74"/>
        <end position="99"/>
    </location>
</feature>
<evidence type="ECO:0000256" key="1">
    <source>
        <dbReference type="SAM" id="MobiDB-lite"/>
    </source>
</evidence>
<sequence>MQELPSSTADQPPQAQRPPVSAIDTRSRNGEGSAWRWVLLGCGGALVLTCVCLIAAVGTFAFLESRSATPTPLQAERAATTPARQATPQPSPATPAARPAIPANWGWFDDPSGQVSLAVPEGWNYAWEEATCCNVTLTSFDPGELPSGRIDWVPPGSGRPHEVPPGEIVVDLFRLTPPFAEGRPSFGRSPDGEDLVGGRYRAELYYGAPFIQWPRNQAITYLYRDERGREWCLIAYFGTPFDQAPDDLATVTAIIASIQHGG</sequence>
<proteinExistence type="predicted"/>
<organism evidence="3">
    <name type="scientific">Thermomicrobium roseum</name>
    <dbReference type="NCBI Taxonomy" id="500"/>
    <lineage>
        <taxon>Bacteria</taxon>
        <taxon>Pseudomonadati</taxon>
        <taxon>Thermomicrobiota</taxon>
        <taxon>Thermomicrobia</taxon>
        <taxon>Thermomicrobiales</taxon>
        <taxon>Thermomicrobiaceae</taxon>
        <taxon>Thermomicrobium</taxon>
    </lineage>
</organism>
<dbReference type="AlphaFoldDB" id="A0A7C1XEQ7"/>
<evidence type="ECO:0000256" key="2">
    <source>
        <dbReference type="SAM" id="Phobius"/>
    </source>
</evidence>
<evidence type="ECO:0000313" key="3">
    <source>
        <dbReference type="EMBL" id="HEF64051.1"/>
    </source>
</evidence>
<feature type="region of interest" description="Disordered" evidence="1">
    <location>
        <begin position="1"/>
        <end position="27"/>
    </location>
</feature>
<gene>
    <name evidence="3" type="ORF">ENP47_00335</name>
</gene>
<keyword evidence="2" id="KW-0812">Transmembrane</keyword>
<keyword evidence="2" id="KW-1133">Transmembrane helix</keyword>
<feature type="region of interest" description="Disordered" evidence="1">
    <location>
        <begin position="73"/>
        <end position="99"/>
    </location>
</feature>